<comment type="caution">
    <text evidence="1">The sequence shown here is derived from an EMBL/GenBank/DDBJ whole genome shotgun (WGS) entry which is preliminary data.</text>
</comment>
<feature type="non-terminal residue" evidence="1">
    <location>
        <position position="1"/>
    </location>
</feature>
<gene>
    <name evidence="1" type="ORF">HHI36_017308</name>
</gene>
<dbReference type="AlphaFoldDB" id="A0ABD2NND4"/>
<evidence type="ECO:0000313" key="1">
    <source>
        <dbReference type="EMBL" id="KAL3279800.1"/>
    </source>
</evidence>
<organism evidence="1 2">
    <name type="scientific">Cryptolaemus montrouzieri</name>
    <dbReference type="NCBI Taxonomy" id="559131"/>
    <lineage>
        <taxon>Eukaryota</taxon>
        <taxon>Metazoa</taxon>
        <taxon>Ecdysozoa</taxon>
        <taxon>Arthropoda</taxon>
        <taxon>Hexapoda</taxon>
        <taxon>Insecta</taxon>
        <taxon>Pterygota</taxon>
        <taxon>Neoptera</taxon>
        <taxon>Endopterygota</taxon>
        <taxon>Coleoptera</taxon>
        <taxon>Polyphaga</taxon>
        <taxon>Cucujiformia</taxon>
        <taxon>Coccinelloidea</taxon>
        <taxon>Coccinellidae</taxon>
        <taxon>Scymninae</taxon>
        <taxon>Scymnini</taxon>
        <taxon>Cryptolaemus</taxon>
    </lineage>
</organism>
<name>A0ABD2NND4_9CUCU</name>
<keyword evidence="2" id="KW-1185">Reference proteome</keyword>
<accession>A0ABD2NND4</accession>
<evidence type="ECO:0000313" key="2">
    <source>
        <dbReference type="Proteomes" id="UP001516400"/>
    </source>
</evidence>
<protein>
    <submittedName>
        <fullName evidence="1">Uncharacterized protein</fullName>
    </submittedName>
</protein>
<reference evidence="1 2" key="1">
    <citation type="journal article" date="2021" name="BMC Biol.">
        <title>Horizontally acquired antibacterial genes associated with adaptive radiation of ladybird beetles.</title>
        <authorList>
            <person name="Li H.S."/>
            <person name="Tang X.F."/>
            <person name="Huang Y.H."/>
            <person name="Xu Z.Y."/>
            <person name="Chen M.L."/>
            <person name="Du X.Y."/>
            <person name="Qiu B.Y."/>
            <person name="Chen P.T."/>
            <person name="Zhang W."/>
            <person name="Slipinski A."/>
            <person name="Escalona H.E."/>
            <person name="Waterhouse R.M."/>
            <person name="Zwick A."/>
            <person name="Pang H."/>
        </authorList>
    </citation>
    <scope>NUCLEOTIDE SEQUENCE [LARGE SCALE GENOMIC DNA]</scope>
    <source>
        <strain evidence="1">SYSU2018</strain>
    </source>
</reference>
<dbReference type="Proteomes" id="UP001516400">
    <property type="component" value="Unassembled WGS sequence"/>
</dbReference>
<feature type="non-terminal residue" evidence="1">
    <location>
        <position position="60"/>
    </location>
</feature>
<proteinExistence type="predicted"/>
<sequence>LRKMDESLCQDDLETAGVLASHGSDVFSKEQLDDVLPPMNQTRIDPSLEHILNFKDNAAP</sequence>
<dbReference type="EMBL" id="JABFTP020000124">
    <property type="protein sequence ID" value="KAL3279800.1"/>
    <property type="molecule type" value="Genomic_DNA"/>
</dbReference>